<accession>A0AAJ8BRQ4</accession>
<evidence type="ECO:0000256" key="1">
    <source>
        <dbReference type="SAM" id="MobiDB-lite"/>
    </source>
</evidence>
<dbReference type="KEGG" id="ang:An08g07170"/>
<sequence length="217" mass="24877">MVSAQGYIVTLVRVTKCEAKKKPETYPPLLPSPPYSRVCPVTYHTENAPAFLPVRYRQLEDRLDLSNNNYGAMTPDYPDCCLFVQCCPKDRHVFYELSRSYTVYRTRNRQFLPDIMFRVSQVGNLSVCLELEMRGPVPDTIHYNTVQCPQSCRADALTPTRAFVPLWNDLELERLSPSGGGCTLPRRRPRNLSKPHRLYPSPPMAMVHGISLQSKHF</sequence>
<evidence type="ECO:0000313" key="2">
    <source>
        <dbReference type="RefSeq" id="XP_059601201.1"/>
    </source>
</evidence>
<dbReference type="VEuPathDB" id="FungiDB:An08g07170"/>
<dbReference type="AlphaFoldDB" id="A0AAJ8BRQ4"/>
<reference evidence="2" key="2">
    <citation type="submission" date="2025-08" db="UniProtKB">
        <authorList>
            <consortium name="RefSeq"/>
        </authorList>
    </citation>
    <scope>IDENTIFICATION</scope>
</reference>
<protein>
    <recommendedName>
        <fullName evidence="3">C2 domain-containing protein</fullName>
    </recommendedName>
</protein>
<feature type="compositionally biased region" description="Basic residues" evidence="1">
    <location>
        <begin position="185"/>
        <end position="197"/>
    </location>
</feature>
<organism evidence="2">
    <name type="scientific">Aspergillus niger</name>
    <dbReference type="NCBI Taxonomy" id="5061"/>
    <lineage>
        <taxon>Eukaryota</taxon>
        <taxon>Fungi</taxon>
        <taxon>Dikarya</taxon>
        <taxon>Ascomycota</taxon>
        <taxon>Pezizomycotina</taxon>
        <taxon>Eurotiomycetes</taxon>
        <taxon>Eurotiomycetidae</taxon>
        <taxon>Eurotiales</taxon>
        <taxon>Aspergillaceae</taxon>
        <taxon>Aspergillus</taxon>
        <taxon>Aspergillus subgen. Circumdati</taxon>
    </lineage>
</organism>
<proteinExistence type="predicted"/>
<feature type="region of interest" description="Disordered" evidence="1">
    <location>
        <begin position="178"/>
        <end position="198"/>
    </location>
</feature>
<gene>
    <name evidence="2" type="ORF">An08g07170</name>
</gene>
<reference evidence="2" key="1">
    <citation type="submission" date="2025-02" db="EMBL/GenBank/DDBJ databases">
        <authorList>
            <consortium name="NCBI Genome Project"/>
        </authorList>
    </citation>
    <scope>NUCLEOTIDE SEQUENCE</scope>
</reference>
<evidence type="ECO:0008006" key="3">
    <source>
        <dbReference type="Google" id="ProtNLM"/>
    </source>
</evidence>
<dbReference type="GeneID" id="84591734"/>
<name>A0AAJ8BRQ4_ASPNG</name>
<dbReference type="RefSeq" id="XP_059601201.1">
    <property type="nucleotide sequence ID" value="XM_059749171.1"/>
</dbReference>